<dbReference type="Gene3D" id="3.30.160.810">
    <property type="match status" value="1"/>
</dbReference>
<dbReference type="STRING" id="1266370.NITGR_280024"/>
<gene>
    <name evidence="7 10" type="primary">rplC</name>
    <name evidence="10" type="ORF">NITGR_280024</name>
</gene>
<dbReference type="RefSeq" id="WP_005007669.1">
    <property type="nucleotide sequence ID" value="NZ_HG422173.1"/>
</dbReference>
<keyword evidence="4 7" id="KW-0689">Ribosomal protein</keyword>
<keyword evidence="3 7" id="KW-0694">RNA-binding</keyword>
<dbReference type="GO" id="GO:0022625">
    <property type="term" value="C:cytosolic large ribosomal subunit"/>
    <property type="evidence" value="ECO:0007669"/>
    <property type="project" value="TreeGrafter"/>
</dbReference>
<dbReference type="HOGENOM" id="CLU_044142_4_1_0"/>
<dbReference type="InterPro" id="IPR019927">
    <property type="entry name" value="Ribosomal_uL3_bac/org-type"/>
</dbReference>
<evidence type="ECO:0000256" key="6">
    <source>
        <dbReference type="ARBA" id="ARBA00035243"/>
    </source>
</evidence>
<organism evidence="10 11">
    <name type="scientific">Nitrospina gracilis (strain 3/211)</name>
    <dbReference type="NCBI Taxonomy" id="1266370"/>
    <lineage>
        <taxon>Bacteria</taxon>
        <taxon>Pseudomonadati</taxon>
        <taxon>Nitrospinota/Tectimicrobiota group</taxon>
        <taxon>Nitrospinota</taxon>
        <taxon>Nitrospinia</taxon>
        <taxon>Nitrospinales</taxon>
        <taxon>Nitrospinaceae</taxon>
        <taxon>Nitrospina</taxon>
    </lineage>
</organism>
<dbReference type="GO" id="GO:0003735">
    <property type="term" value="F:structural constituent of ribosome"/>
    <property type="evidence" value="ECO:0007669"/>
    <property type="project" value="UniProtKB-UniRule"/>
</dbReference>
<evidence type="ECO:0000313" key="10">
    <source>
        <dbReference type="EMBL" id="CCQ90308.1"/>
    </source>
</evidence>
<evidence type="ECO:0000256" key="5">
    <source>
        <dbReference type="ARBA" id="ARBA00023274"/>
    </source>
</evidence>
<dbReference type="InterPro" id="IPR000597">
    <property type="entry name" value="Ribosomal_uL3"/>
</dbReference>
<dbReference type="FunCoup" id="M1YIJ1">
    <property type="interactions" value="583"/>
</dbReference>
<dbReference type="GO" id="GO:0006412">
    <property type="term" value="P:translation"/>
    <property type="evidence" value="ECO:0007669"/>
    <property type="project" value="UniProtKB-UniRule"/>
</dbReference>
<dbReference type="InterPro" id="IPR009000">
    <property type="entry name" value="Transl_B-barrel_sf"/>
</dbReference>
<dbReference type="PROSITE" id="PS00474">
    <property type="entry name" value="RIBOSOMAL_L3"/>
    <property type="match status" value="1"/>
</dbReference>
<keyword evidence="5 7" id="KW-0687">Ribonucleoprotein</keyword>
<evidence type="ECO:0000256" key="8">
    <source>
        <dbReference type="RuleBase" id="RU003905"/>
    </source>
</evidence>
<evidence type="ECO:0000256" key="1">
    <source>
        <dbReference type="ARBA" id="ARBA00006540"/>
    </source>
</evidence>
<dbReference type="Gene3D" id="2.40.30.10">
    <property type="entry name" value="Translation factors"/>
    <property type="match status" value="1"/>
</dbReference>
<evidence type="ECO:0000256" key="7">
    <source>
        <dbReference type="HAMAP-Rule" id="MF_01325"/>
    </source>
</evidence>
<dbReference type="AlphaFoldDB" id="M1YIJ1"/>
<evidence type="ECO:0000256" key="3">
    <source>
        <dbReference type="ARBA" id="ARBA00022884"/>
    </source>
</evidence>
<dbReference type="InterPro" id="IPR019926">
    <property type="entry name" value="Ribosomal_uL3_CS"/>
</dbReference>
<dbReference type="FunFam" id="2.40.30.10:FF:000004">
    <property type="entry name" value="50S ribosomal protein L3"/>
    <property type="match status" value="1"/>
</dbReference>
<evidence type="ECO:0000313" key="11">
    <source>
        <dbReference type="Proteomes" id="UP000011704"/>
    </source>
</evidence>
<name>M1YIJ1_NITG3</name>
<dbReference type="SUPFAM" id="SSF50447">
    <property type="entry name" value="Translation proteins"/>
    <property type="match status" value="1"/>
</dbReference>
<evidence type="ECO:0000256" key="2">
    <source>
        <dbReference type="ARBA" id="ARBA00022730"/>
    </source>
</evidence>
<accession>M1YIJ1</accession>
<evidence type="ECO:0000256" key="9">
    <source>
        <dbReference type="RuleBase" id="RU003906"/>
    </source>
</evidence>
<dbReference type="HAMAP" id="MF_01325_B">
    <property type="entry name" value="Ribosomal_uL3_B"/>
    <property type="match status" value="1"/>
</dbReference>
<dbReference type="PANTHER" id="PTHR11229">
    <property type="entry name" value="50S RIBOSOMAL PROTEIN L3"/>
    <property type="match status" value="1"/>
</dbReference>
<comment type="similarity">
    <text evidence="1 7 8">Belongs to the universal ribosomal protein uL3 family.</text>
</comment>
<reference evidence="10 11" key="1">
    <citation type="journal article" date="2013" name="Front. Microbiol.">
        <title>The genome of Nitrospina gracilis illuminates the metabolism and evolution of the major marine nitrite oxidizer.</title>
        <authorList>
            <person name="Luecker S."/>
            <person name="Nowka B."/>
            <person name="Rattei T."/>
            <person name="Spieck E."/>
            <person name="and Daims H."/>
        </authorList>
    </citation>
    <scope>NUCLEOTIDE SEQUENCE [LARGE SCALE GENOMIC DNA]</scope>
    <source>
        <strain evidence="10 11">3/211</strain>
    </source>
</reference>
<keyword evidence="2 7" id="KW-0699">rRNA-binding</keyword>
<dbReference type="EMBL" id="CAQJ01000031">
    <property type="protein sequence ID" value="CCQ90308.1"/>
    <property type="molecule type" value="Genomic_DNA"/>
</dbReference>
<keyword evidence="11" id="KW-1185">Reference proteome</keyword>
<dbReference type="NCBIfam" id="TIGR03625">
    <property type="entry name" value="L3_bact"/>
    <property type="match status" value="1"/>
</dbReference>
<dbReference type="Proteomes" id="UP000011704">
    <property type="component" value="Unassembled WGS sequence"/>
</dbReference>
<comment type="function">
    <text evidence="7 9">One of the primary rRNA binding proteins, it binds directly near the 3'-end of the 23S rRNA, where it nucleates assembly of the 50S subunit.</text>
</comment>
<comment type="caution">
    <text evidence="10">The sequence shown here is derived from an EMBL/GenBank/DDBJ whole genome shotgun (WGS) entry which is preliminary data.</text>
</comment>
<dbReference type="PANTHER" id="PTHR11229:SF16">
    <property type="entry name" value="LARGE RIBOSOMAL SUBUNIT PROTEIN UL3C"/>
    <property type="match status" value="1"/>
</dbReference>
<dbReference type="InParanoid" id="M1YIJ1"/>
<dbReference type="OrthoDB" id="9806135at2"/>
<dbReference type="Pfam" id="PF00297">
    <property type="entry name" value="Ribosomal_L3"/>
    <property type="match status" value="1"/>
</dbReference>
<proteinExistence type="inferred from homology"/>
<sequence>MKGLLGKKLGMTQVYLENGDCVPVTVIQVERCVPVDKRTQDKNGYDAVVVAYGQRKPKHTNKPLAGYYGKIKAEPARVLKEFRNLELADDAMGQQLKVDVFAEGELVDVVGVSKGRGFSGVVRRYNFRGQPASRGTHESFRGGGSIGMHTYPGRTLKGQKMAGRMGGKTVHAKNLKVVRVDAGNNLILVRGSVPGANGRLVRITEAKAGGRK</sequence>
<dbReference type="GO" id="GO:0019843">
    <property type="term" value="F:rRNA binding"/>
    <property type="evidence" value="ECO:0007669"/>
    <property type="project" value="UniProtKB-UniRule"/>
</dbReference>
<protein>
    <recommendedName>
        <fullName evidence="6 7">Large ribosomal subunit protein uL3</fullName>
    </recommendedName>
</protein>
<evidence type="ECO:0000256" key="4">
    <source>
        <dbReference type="ARBA" id="ARBA00022980"/>
    </source>
</evidence>
<comment type="subunit">
    <text evidence="7 9">Part of the 50S ribosomal subunit. Forms a cluster with proteins L14 and L19.</text>
</comment>